<dbReference type="OrthoDB" id="2833at2"/>
<feature type="transmembrane region" description="Helical" evidence="9">
    <location>
        <begin position="102"/>
        <end position="124"/>
    </location>
</feature>
<feature type="transmembrane region" description="Helical" evidence="9">
    <location>
        <begin position="74"/>
        <end position="96"/>
    </location>
</feature>
<evidence type="ECO:0000313" key="11">
    <source>
        <dbReference type="Proteomes" id="UP000070383"/>
    </source>
</evidence>
<keyword evidence="4" id="KW-0762">Sugar transport</keyword>
<dbReference type="GO" id="GO:0016020">
    <property type="term" value="C:membrane"/>
    <property type="evidence" value="ECO:0007669"/>
    <property type="project" value="InterPro"/>
</dbReference>
<keyword evidence="11" id="KW-1185">Reference proteome</keyword>
<feature type="transmembrane region" description="Helical" evidence="9">
    <location>
        <begin position="12"/>
        <end position="34"/>
    </location>
</feature>
<gene>
    <name evidence="10" type="ORF">HMPREF3200_00343</name>
</gene>
<dbReference type="EMBL" id="LRPM01000007">
    <property type="protein sequence ID" value="KWZ79050.1"/>
    <property type="molecule type" value="Genomic_DNA"/>
</dbReference>
<feature type="transmembrane region" description="Helical" evidence="9">
    <location>
        <begin position="275"/>
        <end position="305"/>
    </location>
</feature>
<name>A0A133KHV0_9FIRM</name>
<keyword evidence="5 9" id="KW-0812">Transmembrane</keyword>
<dbReference type="InterPro" id="IPR004684">
    <property type="entry name" value="2keto-3dGluconate_permease"/>
</dbReference>
<evidence type="ECO:0000256" key="2">
    <source>
        <dbReference type="ARBA" id="ARBA00022448"/>
    </source>
</evidence>
<protein>
    <submittedName>
        <fullName evidence="10">Putative 2-keto-3-deoxygluconate transporter</fullName>
    </submittedName>
</protein>
<dbReference type="Pfam" id="PF03812">
    <property type="entry name" value="KdgT"/>
    <property type="match status" value="1"/>
</dbReference>
<feature type="transmembrane region" description="Helical" evidence="9">
    <location>
        <begin position="40"/>
        <end position="62"/>
    </location>
</feature>
<dbReference type="Proteomes" id="UP000070383">
    <property type="component" value="Unassembled WGS sequence"/>
</dbReference>
<keyword evidence="2" id="KW-0813">Transport</keyword>
<proteinExistence type="inferred from homology"/>
<evidence type="ECO:0000256" key="8">
    <source>
        <dbReference type="ARBA" id="ARBA00023136"/>
    </source>
</evidence>
<comment type="similarity">
    <text evidence="1">Belongs to the KdgT transporter family.</text>
</comment>
<keyword evidence="3" id="KW-1003">Cell membrane</keyword>
<feature type="transmembrane region" description="Helical" evidence="9">
    <location>
        <begin position="136"/>
        <end position="155"/>
    </location>
</feature>
<evidence type="ECO:0000256" key="3">
    <source>
        <dbReference type="ARBA" id="ARBA00022475"/>
    </source>
</evidence>
<dbReference type="AlphaFoldDB" id="A0A133KHV0"/>
<dbReference type="GO" id="GO:0015649">
    <property type="term" value="F:2-keto-3-deoxygluconate:proton symporter activity"/>
    <property type="evidence" value="ECO:0007669"/>
    <property type="project" value="InterPro"/>
</dbReference>
<evidence type="ECO:0000313" key="10">
    <source>
        <dbReference type="EMBL" id="KWZ79050.1"/>
    </source>
</evidence>
<dbReference type="RefSeq" id="WP_004836699.1">
    <property type="nucleotide sequence ID" value="NZ_CAMPNK010000028.1"/>
</dbReference>
<keyword evidence="8 9" id="KW-0472">Membrane</keyword>
<keyword evidence="7 9" id="KW-1133">Transmembrane helix</keyword>
<dbReference type="STRING" id="33036.HMPREF3200_00343"/>
<comment type="caution">
    <text evidence="10">The sequence shown here is derived from an EMBL/GenBank/DDBJ whole genome shotgun (WGS) entry which is preliminary data.</text>
</comment>
<evidence type="ECO:0000256" key="5">
    <source>
        <dbReference type="ARBA" id="ARBA00022692"/>
    </source>
</evidence>
<reference evidence="11" key="1">
    <citation type="submission" date="2016-01" db="EMBL/GenBank/DDBJ databases">
        <authorList>
            <person name="Mitreva M."/>
            <person name="Pepin K.H."/>
            <person name="Mihindukulasuriya K.A."/>
            <person name="Fulton R."/>
            <person name="Fronick C."/>
            <person name="O'Laughlin M."/>
            <person name="Miner T."/>
            <person name="Herter B."/>
            <person name="Rosa B.A."/>
            <person name="Cordes M."/>
            <person name="Tomlinson C."/>
            <person name="Wollam A."/>
            <person name="Palsikar V.B."/>
            <person name="Mardis E.R."/>
            <person name="Wilson R.K."/>
        </authorList>
    </citation>
    <scope>NUCLEOTIDE SEQUENCE [LARGE SCALE GENOMIC DNA]</scope>
    <source>
        <strain evidence="11">MJR8151</strain>
    </source>
</reference>
<evidence type="ECO:0000256" key="7">
    <source>
        <dbReference type="ARBA" id="ARBA00022989"/>
    </source>
</evidence>
<evidence type="ECO:0000256" key="9">
    <source>
        <dbReference type="SAM" id="Phobius"/>
    </source>
</evidence>
<evidence type="ECO:0000256" key="4">
    <source>
        <dbReference type="ARBA" id="ARBA00022597"/>
    </source>
</evidence>
<evidence type="ECO:0000256" key="1">
    <source>
        <dbReference type="ARBA" id="ARBA00006430"/>
    </source>
</evidence>
<feature type="transmembrane region" description="Helical" evidence="9">
    <location>
        <begin position="217"/>
        <end position="238"/>
    </location>
</feature>
<sequence>MFKALIKKIPAANMMVPLILAGLINTLLPSLLHFGVFTEALFTSAGMKTLMGINLIAAGSQIHFSNIFEIFKRFSVIAIARLGAGLLIIFLVASFFGRDGIFGISILALVCASLNHNNSVFITLNIDYGDDLDQGLAGITSLITGPMLAMLVLGMSGIANIPLRAMADSLMPVIIGILIGNIDKDFAKILKLSQKVIIPFLGFTMGSSINFKDIFRAGFSGLILAFIVIFIIGSITLLADIYINKRPGHAAWAISTTGANAVAVPQIIAEIDPSYLPLVGLATAQVAASAVITIILTPLITALWAKSKNNRA</sequence>
<dbReference type="PATRIC" id="fig|33036.3.peg.345"/>
<evidence type="ECO:0000256" key="6">
    <source>
        <dbReference type="ARBA" id="ARBA00022847"/>
    </source>
</evidence>
<keyword evidence="6" id="KW-0769">Symport</keyword>
<accession>A0A133KHV0</accession>
<organism evidence="10 11">
    <name type="scientific">Anaerococcus tetradius</name>
    <dbReference type="NCBI Taxonomy" id="33036"/>
    <lineage>
        <taxon>Bacteria</taxon>
        <taxon>Bacillati</taxon>
        <taxon>Bacillota</taxon>
        <taxon>Tissierellia</taxon>
        <taxon>Tissierellales</taxon>
        <taxon>Peptoniphilaceae</taxon>
        <taxon>Anaerococcus</taxon>
    </lineage>
</organism>